<dbReference type="EMBL" id="GIFC01001687">
    <property type="protein sequence ID" value="MXU83770.1"/>
    <property type="molecule type" value="Transcribed_RNA"/>
</dbReference>
<evidence type="ECO:0000313" key="2">
    <source>
        <dbReference type="EMBL" id="MXU83770.1"/>
    </source>
</evidence>
<organism evidence="2">
    <name type="scientific">Ixodes ricinus</name>
    <name type="common">Common tick</name>
    <name type="synonym">Acarus ricinus</name>
    <dbReference type="NCBI Taxonomy" id="34613"/>
    <lineage>
        <taxon>Eukaryota</taxon>
        <taxon>Metazoa</taxon>
        <taxon>Ecdysozoa</taxon>
        <taxon>Arthropoda</taxon>
        <taxon>Chelicerata</taxon>
        <taxon>Arachnida</taxon>
        <taxon>Acari</taxon>
        <taxon>Parasitiformes</taxon>
        <taxon>Ixodida</taxon>
        <taxon>Ixodoidea</taxon>
        <taxon>Ixodidae</taxon>
        <taxon>Ixodinae</taxon>
        <taxon>Ixodes</taxon>
    </lineage>
</organism>
<accession>A0A6B0U509</accession>
<feature type="signal peptide" evidence="1">
    <location>
        <begin position="1"/>
        <end position="21"/>
    </location>
</feature>
<name>A0A6B0U509_IXORI</name>
<feature type="chain" id="PRO_5025617927" description="Secreted protein" evidence="1">
    <location>
        <begin position="22"/>
        <end position="77"/>
    </location>
</feature>
<dbReference type="AlphaFoldDB" id="A0A6B0U509"/>
<proteinExistence type="predicted"/>
<protein>
    <recommendedName>
        <fullName evidence="3">Secreted protein</fullName>
    </recommendedName>
</protein>
<evidence type="ECO:0008006" key="3">
    <source>
        <dbReference type="Google" id="ProtNLM"/>
    </source>
</evidence>
<keyword evidence="1" id="KW-0732">Signal</keyword>
<evidence type="ECO:0000256" key="1">
    <source>
        <dbReference type="SAM" id="SignalP"/>
    </source>
</evidence>
<sequence length="77" mass="9034">MSDSLWPVPFLALAWVRMCDLRLVDWANFLLQPSKGQTYGRSPVWMRTWVRRLKSSEKRLPQPSNVHWKGFSPVCTS</sequence>
<reference evidence="2" key="1">
    <citation type="submission" date="2019-12" db="EMBL/GenBank/DDBJ databases">
        <title>An insight into the sialome of adult female Ixodes ricinus ticks feeding for 6 days.</title>
        <authorList>
            <person name="Perner J."/>
            <person name="Ribeiro J.M.C."/>
        </authorList>
    </citation>
    <scope>NUCLEOTIDE SEQUENCE</scope>
    <source>
        <strain evidence="2">Semi-engorged</strain>
        <tissue evidence="2">Salivary glands</tissue>
    </source>
</reference>